<proteinExistence type="predicted"/>
<accession>A0A835YCX9</accession>
<evidence type="ECO:0000313" key="2">
    <source>
        <dbReference type="Proteomes" id="UP000612055"/>
    </source>
</evidence>
<comment type="caution">
    <text evidence="1">The sequence shown here is derived from an EMBL/GenBank/DDBJ whole genome shotgun (WGS) entry which is preliminary data.</text>
</comment>
<dbReference type="EMBL" id="JAEHOE010000004">
    <property type="protein sequence ID" value="KAG2500311.1"/>
    <property type="molecule type" value="Genomic_DNA"/>
</dbReference>
<organism evidence="1 2">
    <name type="scientific">Edaphochlamys debaryana</name>
    <dbReference type="NCBI Taxonomy" id="47281"/>
    <lineage>
        <taxon>Eukaryota</taxon>
        <taxon>Viridiplantae</taxon>
        <taxon>Chlorophyta</taxon>
        <taxon>core chlorophytes</taxon>
        <taxon>Chlorophyceae</taxon>
        <taxon>CS clade</taxon>
        <taxon>Chlamydomonadales</taxon>
        <taxon>Chlamydomonadales incertae sedis</taxon>
        <taxon>Edaphochlamys</taxon>
    </lineage>
</organism>
<gene>
    <name evidence="1" type="ORF">HYH03_001887</name>
</gene>
<evidence type="ECO:0000313" key="1">
    <source>
        <dbReference type="EMBL" id="KAG2500311.1"/>
    </source>
</evidence>
<dbReference type="OrthoDB" id="532982at2759"/>
<protein>
    <submittedName>
        <fullName evidence="1">Uncharacterized protein</fullName>
    </submittedName>
</protein>
<sequence length="571" mass="60605">MKTALMLVIGVWALCTLLMFHQHSFVAVSRFSYQDHVRQKLPDPVHVEHITALETNAAQAAAFVPFDGDAHRAYALILVGNYYGSSQLFLMRPAHGETPTLLRSLASVQTECGHSWTAWSLGGRQWAAVANYCTKDAHKGVVIYQLESLGATHATSPDWGFKAAATLHARGASHVLHFTLPANTHYVVGKGGAQAKTPPPVRSGAAHRGGAGFVATPDQDIGSLEHVMAVADYTAGEILIFGLTEDHDKGGLTASLVQKLTLPGVSALTACSTEVNGNPVHFLVGLAYFDPASGFNTRSAVYKYDHVKKQFVVLQILSTQGAHGGRCFPVRNSPPPDPHEDPHLLAAGTNGSAEAAVKEALRRAAKASGKGPHLDQHNPTTLILAIANSRDGEDYAANSTIWTYEPAADRFVMHQRVRTMGAHDVQHVFIPPPGKGRGGAGANRLVANRVAAAAAAHGHGAPPNGMDVLIFANRGYNQTCSPDERSYVLVWHPEHQRFELGASAALASCATGLASGTLAGHQYLVATGDRDPAGAYAGAFTHVWRLQAEDVDKAAQEAYKAAGKGRAAEAN</sequence>
<reference evidence="1" key="1">
    <citation type="journal article" date="2020" name="bioRxiv">
        <title>Comparative genomics of Chlamydomonas.</title>
        <authorList>
            <person name="Craig R.J."/>
            <person name="Hasan A.R."/>
            <person name="Ness R.W."/>
            <person name="Keightley P.D."/>
        </authorList>
    </citation>
    <scope>NUCLEOTIDE SEQUENCE</scope>
    <source>
        <strain evidence="1">CCAP 11/70</strain>
    </source>
</reference>
<dbReference type="Proteomes" id="UP000612055">
    <property type="component" value="Unassembled WGS sequence"/>
</dbReference>
<name>A0A835YCX9_9CHLO</name>
<dbReference type="AlphaFoldDB" id="A0A835YCX9"/>
<keyword evidence="2" id="KW-1185">Reference proteome</keyword>